<evidence type="ECO:0000313" key="3">
    <source>
        <dbReference type="Proteomes" id="UP000010388"/>
    </source>
</evidence>
<dbReference type="OrthoDB" id="9798761at2"/>
<dbReference type="RefSeq" id="WP_015107901.1">
    <property type="nucleotide sequence ID" value="NC_019675.1"/>
</dbReference>
<feature type="domain" description="GmrSD restriction endonucleases N-terminal" evidence="1">
    <location>
        <begin position="13"/>
        <end position="238"/>
    </location>
</feature>
<dbReference type="Proteomes" id="UP000010388">
    <property type="component" value="Chromosome"/>
</dbReference>
<sequence length="561" mass="63395">MTIYEDTNSKPLLDLLDRIHSGDMVLPDFQRDFVWEPSATQALIVSIANNYPAGSILRVRDLQRAFSSREFEGAPLPTTEHTFLVLDGQQRLTSLYQAFYGVGDHRYYLDIRALIDGADFEDAIGYLRRTKGAVARREAFVLQAEQLLLPLSVLHKGSTGFSRWASQVARTRQGAERDQLEDQLQELEARWINRIDQYVFPVVTLSAETEPAALCTIFETLNRTGVKLSVFELLTARFWSQDLKLRELWDQARSDHPLIAHFDVDPHYVLMAIALAGGNTPSCKRGDVLNLTADTVTQWWQPVIEALALSLTILHDDCWVLEPRWLPFNTMLAPMAAALARAGATRGVAVGAQREQIKRWFWCSVFSQAYESSPNTQSSRDVGELIPWLRDSAAPAPENVRSFHFNPEQLRDVTPRQRSLYRATICLILASGVRPLDFHSRAVLNDQLLVSSGIDDHHIFPAKYLEDRGIESRPRDCVLNRCLIDRQTNQRISCRAPSDYMAELRDELGFPMAMVLGSHLIPHGGESGLWTDSFEQFLQQRLELISSAIGEVTGMIYPLDG</sequence>
<evidence type="ECO:0000313" key="2">
    <source>
        <dbReference type="EMBL" id="AFY27442.1"/>
    </source>
</evidence>
<proteinExistence type="predicted"/>
<gene>
    <name evidence="2" type="ordered locus">Cyagr_0240</name>
</gene>
<dbReference type="HOGENOM" id="CLU_021082_0_0_3"/>
<dbReference type="EMBL" id="CP003495">
    <property type="protein sequence ID" value="AFY27442.1"/>
    <property type="molecule type" value="Genomic_DNA"/>
</dbReference>
<dbReference type="PANTHER" id="PTHR37292:SF2">
    <property type="entry name" value="DUF262 DOMAIN-CONTAINING PROTEIN"/>
    <property type="match status" value="1"/>
</dbReference>
<dbReference type="eggNOG" id="COG3472">
    <property type="taxonomic scope" value="Bacteria"/>
</dbReference>
<reference evidence="3" key="1">
    <citation type="journal article" date="2013" name="Proc. Natl. Acad. Sci. U.S.A.">
        <title>Improving the coverage of the cyanobacterial phylum using diversity-driven genome sequencing.</title>
        <authorList>
            <person name="Shih P.M."/>
            <person name="Wu D."/>
            <person name="Latifi A."/>
            <person name="Axen S.D."/>
            <person name="Fewer D.P."/>
            <person name="Talla E."/>
            <person name="Calteau A."/>
            <person name="Cai F."/>
            <person name="Tandeau de Marsac N."/>
            <person name="Rippka R."/>
            <person name="Herdman M."/>
            <person name="Sivonen K."/>
            <person name="Coursin T."/>
            <person name="Laurent T."/>
            <person name="Goodwin L."/>
            <person name="Nolan M."/>
            <person name="Davenport K.W."/>
            <person name="Han C.S."/>
            <person name="Rubin E.M."/>
            <person name="Eisen J.A."/>
            <person name="Woyke T."/>
            <person name="Gugger M."/>
            <person name="Kerfeld C.A."/>
        </authorList>
    </citation>
    <scope>NUCLEOTIDE SEQUENCE [LARGE SCALE GENOMIC DNA]</scope>
    <source>
        <strain evidence="3">ATCC 27147 / PCC 6307</strain>
    </source>
</reference>
<dbReference type="PATRIC" id="fig|292564.3.peg.224"/>
<name>K9P259_CYAGP</name>
<dbReference type="KEGG" id="cgc:Cyagr_0240"/>
<evidence type="ECO:0000259" key="1">
    <source>
        <dbReference type="Pfam" id="PF03235"/>
    </source>
</evidence>
<dbReference type="STRING" id="292564.Cyagr_0240"/>
<protein>
    <recommendedName>
        <fullName evidence="1">GmrSD restriction endonucleases N-terminal domain-containing protein</fullName>
    </recommendedName>
</protein>
<dbReference type="PANTHER" id="PTHR37292">
    <property type="entry name" value="VNG6097C"/>
    <property type="match status" value="1"/>
</dbReference>
<dbReference type="eggNOG" id="COG1479">
    <property type="taxonomic scope" value="Bacteria"/>
</dbReference>
<organism evidence="2 3">
    <name type="scientific">Cyanobium gracile (strain ATCC 27147 / PCC 6307)</name>
    <dbReference type="NCBI Taxonomy" id="292564"/>
    <lineage>
        <taxon>Bacteria</taxon>
        <taxon>Bacillati</taxon>
        <taxon>Cyanobacteriota</taxon>
        <taxon>Cyanophyceae</taxon>
        <taxon>Synechococcales</taxon>
        <taxon>Prochlorococcaceae</taxon>
        <taxon>Cyanobium</taxon>
    </lineage>
</organism>
<dbReference type="Pfam" id="PF03235">
    <property type="entry name" value="GmrSD_N"/>
    <property type="match status" value="1"/>
</dbReference>
<dbReference type="AlphaFoldDB" id="K9P259"/>
<accession>K9P259</accession>
<dbReference type="InterPro" id="IPR004919">
    <property type="entry name" value="GmrSD_N"/>
</dbReference>